<proteinExistence type="predicted"/>
<evidence type="ECO:0000313" key="3">
    <source>
        <dbReference type="Proteomes" id="UP000030416"/>
    </source>
</evidence>
<dbReference type="AlphaFoldDB" id="A0A0A3I3E0"/>
<keyword evidence="1" id="KW-0472">Membrane</keyword>
<keyword evidence="1" id="KW-1133">Transmembrane helix</keyword>
<protein>
    <submittedName>
        <fullName evidence="2">Uncharacterized protein</fullName>
    </submittedName>
</protein>
<organism evidence="2 3">
    <name type="scientific">Ureibacillus manganicus DSM 26584</name>
    <dbReference type="NCBI Taxonomy" id="1384049"/>
    <lineage>
        <taxon>Bacteria</taxon>
        <taxon>Bacillati</taxon>
        <taxon>Bacillota</taxon>
        <taxon>Bacilli</taxon>
        <taxon>Bacillales</taxon>
        <taxon>Caryophanaceae</taxon>
        <taxon>Ureibacillus</taxon>
    </lineage>
</organism>
<dbReference type="STRING" id="1384049.CD29_12785"/>
<keyword evidence="3" id="KW-1185">Reference proteome</keyword>
<dbReference type="EMBL" id="JPVN01000014">
    <property type="protein sequence ID" value="KGR78025.1"/>
    <property type="molecule type" value="Genomic_DNA"/>
</dbReference>
<feature type="transmembrane region" description="Helical" evidence="1">
    <location>
        <begin position="15"/>
        <end position="37"/>
    </location>
</feature>
<accession>A0A0A3I3E0</accession>
<evidence type="ECO:0000256" key="1">
    <source>
        <dbReference type="SAM" id="Phobius"/>
    </source>
</evidence>
<gene>
    <name evidence="2" type="ORF">CD29_12785</name>
</gene>
<evidence type="ECO:0000313" key="2">
    <source>
        <dbReference type="EMBL" id="KGR78025.1"/>
    </source>
</evidence>
<comment type="caution">
    <text evidence="2">The sequence shown here is derived from an EMBL/GenBank/DDBJ whole genome shotgun (WGS) entry which is preliminary data.</text>
</comment>
<dbReference type="Proteomes" id="UP000030416">
    <property type="component" value="Unassembled WGS sequence"/>
</dbReference>
<keyword evidence="1" id="KW-0812">Transmembrane</keyword>
<reference evidence="2 3" key="1">
    <citation type="submission" date="2014-02" db="EMBL/GenBank/DDBJ databases">
        <title>Draft genome sequence of Lysinibacillus manganicus DSM 26584T.</title>
        <authorList>
            <person name="Zhang F."/>
            <person name="Wang G."/>
            <person name="Zhang L."/>
        </authorList>
    </citation>
    <scope>NUCLEOTIDE SEQUENCE [LARGE SCALE GENOMIC DNA]</scope>
    <source>
        <strain evidence="2 3">DSM 26584</strain>
    </source>
</reference>
<sequence length="66" mass="7993">MNNISRNLRQHDLDWIKVLATFIVFLYHCSMFFNTFAWHIKNNEINQSTIQFFSLLVGNWIMPIFL</sequence>
<name>A0A0A3I3E0_9BACL</name>